<dbReference type="EMBL" id="JAINUG010000060">
    <property type="protein sequence ID" value="KAJ8403028.1"/>
    <property type="molecule type" value="Genomic_DNA"/>
</dbReference>
<protein>
    <submittedName>
        <fullName evidence="2">Uncharacterized protein</fullName>
    </submittedName>
</protein>
<evidence type="ECO:0000256" key="1">
    <source>
        <dbReference type="SAM" id="MobiDB-lite"/>
    </source>
</evidence>
<sequence length="83" mass="9318">MQTPQSPLSAAHRVWNNKERSRKASEQTRFSSFVSLSVAGETAQRHVAPRFRDGQDARLTRALDARLWRGISGFDTADSAGWM</sequence>
<dbReference type="Proteomes" id="UP001221898">
    <property type="component" value="Unassembled WGS sequence"/>
</dbReference>
<evidence type="ECO:0000313" key="3">
    <source>
        <dbReference type="Proteomes" id="UP001221898"/>
    </source>
</evidence>
<feature type="region of interest" description="Disordered" evidence="1">
    <location>
        <begin position="1"/>
        <end position="23"/>
    </location>
</feature>
<comment type="caution">
    <text evidence="2">The sequence shown here is derived from an EMBL/GenBank/DDBJ whole genome shotgun (WGS) entry which is preliminary data.</text>
</comment>
<dbReference type="AlphaFoldDB" id="A0AAD7SI82"/>
<reference evidence="2" key="1">
    <citation type="journal article" date="2023" name="Science">
        <title>Genome structures resolve the early diversification of teleost fishes.</title>
        <authorList>
            <person name="Parey E."/>
            <person name="Louis A."/>
            <person name="Montfort J."/>
            <person name="Bouchez O."/>
            <person name="Roques C."/>
            <person name="Iampietro C."/>
            <person name="Lluch J."/>
            <person name="Castinel A."/>
            <person name="Donnadieu C."/>
            <person name="Desvignes T."/>
            <person name="Floi Bucao C."/>
            <person name="Jouanno E."/>
            <person name="Wen M."/>
            <person name="Mejri S."/>
            <person name="Dirks R."/>
            <person name="Jansen H."/>
            <person name="Henkel C."/>
            <person name="Chen W.J."/>
            <person name="Zahm M."/>
            <person name="Cabau C."/>
            <person name="Klopp C."/>
            <person name="Thompson A.W."/>
            <person name="Robinson-Rechavi M."/>
            <person name="Braasch I."/>
            <person name="Lecointre G."/>
            <person name="Bobe J."/>
            <person name="Postlethwait J.H."/>
            <person name="Berthelot C."/>
            <person name="Roest Crollius H."/>
            <person name="Guiguen Y."/>
        </authorList>
    </citation>
    <scope>NUCLEOTIDE SEQUENCE</scope>
    <source>
        <strain evidence="2">NC1722</strain>
    </source>
</reference>
<organism evidence="2 3">
    <name type="scientific">Aldrovandia affinis</name>
    <dbReference type="NCBI Taxonomy" id="143900"/>
    <lineage>
        <taxon>Eukaryota</taxon>
        <taxon>Metazoa</taxon>
        <taxon>Chordata</taxon>
        <taxon>Craniata</taxon>
        <taxon>Vertebrata</taxon>
        <taxon>Euteleostomi</taxon>
        <taxon>Actinopterygii</taxon>
        <taxon>Neopterygii</taxon>
        <taxon>Teleostei</taxon>
        <taxon>Notacanthiformes</taxon>
        <taxon>Halosauridae</taxon>
        <taxon>Aldrovandia</taxon>
    </lineage>
</organism>
<evidence type="ECO:0000313" key="2">
    <source>
        <dbReference type="EMBL" id="KAJ8403028.1"/>
    </source>
</evidence>
<accession>A0AAD7SI82</accession>
<gene>
    <name evidence="2" type="ORF">AAFF_G00359440</name>
</gene>
<keyword evidence="3" id="KW-1185">Reference proteome</keyword>
<proteinExistence type="predicted"/>
<name>A0AAD7SI82_9TELE</name>